<dbReference type="Proteomes" id="UP000620266">
    <property type="component" value="Unassembled WGS sequence"/>
</dbReference>
<protein>
    <recommendedName>
        <fullName evidence="2">DUF2059 domain-containing protein</fullName>
    </recommendedName>
</protein>
<feature type="domain" description="DUF2059" evidence="2">
    <location>
        <begin position="93"/>
        <end position="148"/>
    </location>
</feature>
<organism evidence="3 4">
    <name type="scientific">Oxalicibacterium flavum</name>
    <dbReference type="NCBI Taxonomy" id="179467"/>
    <lineage>
        <taxon>Bacteria</taxon>
        <taxon>Pseudomonadati</taxon>
        <taxon>Pseudomonadota</taxon>
        <taxon>Betaproteobacteria</taxon>
        <taxon>Burkholderiales</taxon>
        <taxon>Oxalobacteraceae</taxon>
        <taxon>Oxalicibacterium</taxon>
    </lineage>
</organism>
<evidence type="ECO:0000313" key="4">
    <source>
        <dbReference type="Proteomes" id="UP000620266"/>
    </source>
</evidence>
<keyword evidence="4" id="KW-1185">Reference proteome</keyword>
<feature type="signal peptide" evidence="1">
    <location>
        <begin position="1"/>
        <end position="19"/>
    </location>
</feature>
<comment type="caution">
    <text evidence="3">The sequence shown here is derived from an EMBL/GenBank/DDBJ whole genome shotgun (WGS) entry which is preliminary data.</text>
</comment>
<evidence type="ECO:0000256" key="1">
    <source>
        <dbReference type="SAM" id="SignalP"/>
    </source>
</evidence>
<dbReference type="RefSeq" id="WP_188395915.1">
    <property type="nucleotide sequence ID" value="NZ_BMCG01000003.1"/>
</dbReference>
<dbReference type="Pfam" id="PF09832">
    <property type="entry name" value="DUF2059"/>
    <property type="match status" value="1"/>
</dbReference>
<sequence>MKYLIAILAALSLSHSAWAQAPSPASIEKLLNVTQSDKIVDQVLANLDGFMQNMVNQTVQQNKMDEEGRQIMENFMKRMAGIMKDELSWEKTKPIYVQVYRENFTQKEVDDLLVFYATPTGQALIEKMPVVMHKSMELTQARIGPMMQRMQTELRDAVAEVKAAQKKDGAQQ</sequence>
<keyword evidence="1" id="KW-0732">Signal</keyword>
<name>A0A8J2UQD7_9BURK</name>
<dbReference type="AlphaFoldDB" id="A0A8J2UQD7"/>
<reference evidence="3" key="1">
    <citation type="journal article" date="2014" name="Int. J. Syst. Evol. Microbiol.">
        <title>Complete genome sequence of Corynebacterium casei LMG S-19264T (=DSM 44701T), isolated from a smear-ripened cheese.</title>
        <authorList>
            <consortium name="US DOE Joint Genome Institute (JGI-PGF)"/>
            <person name="Walter F."/>
            <person name="Albersmeier A."/>
            <person name="Kalinowski J."/>
            <person name="Ruckert C."/>
        </authorList>
    </citation>
    <scope>NUCLEOTIDE SEQUENCE</scope>
    <source>
        <strain evidence="3">CCM 7086</strain>
    </source>
</reference>
<feature type="chain" id="PRO_5035265407" description="DUF2059 domain-containing protein" evidence="1">
    <location>
        <begin position="20"/>
        <end position="172"/>
    </location>
</feature>
<accession>A0A8J2UQD7</accession>
<gene>
    <name evidence="3" type="ORF">GCM10007205_18360</name>
</gene>
<dbReference type="InterPro" id="IPR018637">
    <property type="entry name" value="DUF2059"/>
</dbReference>
<reference evidence="3" key="2">
    <citation type="submission" date="2020-09" db="EMBL/GenBank/DDBJ databases">
        <authorList>
            <person name="Sun Q."/>
            <person name="Sedlacek I."/>
        </authorList>
    </citation>
    <scope>NUCLEOTIDE SEQUENCE</scope>
    <source>
        <strain evidence="3">CCM 7086</strain>
    </source>
</reference>
<evidence type="ECO:0000259" key="2">
    <source>
        <dbReference type="Pfam" id="PF09832"/>
    </source>
</evidence>
<evidence type="ECO:0000313" key="3">
    <source>
        <dbReference type="EMBL" id="GGC09548.1"/>
    </source>
</evidence>
<proteinExistence type="predicted"/>
<dbReference type="EMBL" id="BMCG01000003">
    <property type="protein sequence ID" value="GGC09548.1"/>
    <property type="molecule type" value="Genomic_DNA"/>
</dbReference>